<feature type="region of interest" description="Disordered" evidence="1">
    <location>
        <begin position="16"/>
        <end position="37"/>
    </location>
</feature>
<evidence type="ECO:0000313" key="3">
    <source>
        <dbReference type="EMBL" id="EGD07627.1"/>
    </source>
</evidence>
<evidence type="ECO:0000313" key="5">
    <source>
        <dbReference type="Proteomes" id="UP000003299"/>
    </source>
</evidence>
<proteinExistence type="predicted"/>
<accession>F0BHF3</accession>
<protein>
    <submittedName>
        <fullName evidence="4">Uncharacterized protein</fullName>
    </submittedName>
</protein>
<dbReference type="AlphaFoldDB" id="F0BHF3"/>
<comment type="caution">
    <text evidence="4">The sequence shown here is derived from an EMBL/GenBank/DDBJ whole genome shotgun (WGS) entry which is preliminary data.</text>
</comment>
<gene>
    <name evidence="4" type="ORF">XVE_3688</name>
    <name evidence="3" type="ORF">XVE_4163</name>
    <name evidence="2" type="ORF">XVE_4685</name>
</gene>
<dbReference type="EMBL" id="AEQV01000193">
    <property type="protein sequence ID" value="EGD07627.1"/>
    <property type="molecule type" value="Genomic_DNA"/>
</dbReference>
<evidence type="ECO:0000313" key="4">
    <source>
        <dbReference type="EMBL" id="EGD08095.1"/>
    </source>
</evidence>
<evidence type="ECO:0000313" key="2">
    <source>
        <dbReference type="EMBL" id="EGD07111.1"/>
    </source>
</evidence>
<evidence type="ECO:0000256" key="1">
    <source>
        <dbReference type="SAM" id="MobiDB-lite"/>
    </source>
</evidence>
<organism evidence="4 5">
    <name type="scientific">Xanthomonas vesicatoria ATCC 35937</name>
    <dbReference type="NCBI Taxonomy" id="925775"/>
    <lineage>
        <taxon>Bacteria</taxon>
        <taxon>Pseudomonadati</taxon>
        <taxon>Pseudomonadota</taxon>
        <taxon>Gammaproteobacteria</taxon>
        <taxon>Lysobacterales</taxon>
        <taxon>Lysobacteraceae</taxon>
        <taxon>Xanthomonas</taxon>
    </lineage>
</organism>
<dbReference type="EMBL" id="AEQV01000153">
    <property type="protein sequence ID" value="EGD08095.1"/>
    <property type="molecule type" value="Genomic_DNA"/>
</dbReference>
<name>F0BHF3_9XANT</name>
<dbReference type="Proteomes" id="UP000003299">
    <property type="component" value="Unassembled WGS sequence"/>
</dbReference>
<dbReference type="EMBL" id="AEQV01000247">
    <property type="protein sequence ID" value="EGD07111.1"/>
    <property type="molecule type" value="Genomic_DNA"/>
</dbReference>
<reference evidence="4 5" key="1">
    <citation type="journal article" date="2011" name="BMC Genomics">
        <title>Comparative genomics reveals diversity among xanthomonads infecting tomato and pepper.</title>
        <authorList>
            <person name="Potnis N."/>
            <person name="Krasileva K."/>
            <person name="Chow V."/>
            <person name="Almeida N.F."/>
            <person name="Patil P.B."/>
            <person name="Ryan R.P."/>
            <person name="Sharlach M."/>
            <person name="Behlau F."/>
            <person name="Dow J.M."/>
            <person name="Momol M.T."/>
            <person name="White F.F."/>
            <person name="Preston J.F."/>
            <person name="Vinatzer B.A."/>
            <person name="Koebnik R."/>
            <person name="Setubal J.C."/>
            <person name="Norman D.J."/>
            <person name="Staskawicz B.J."/>
            <person name="Jones J.B."/>
        </authorList>
    </citation>
    <scope>NUCLEOTIDE SEQUENCE [LARGE SCALE GENOMIC DNA]</scope>
    <source>
        <strain evidence="4 5">ATCC 35937</strain>
    </source>
</reference>
<sequence>MNTAALAEVTVSANAQARGRVQRSDTARDGNLIDSSL</sequence>